<proteinExistence type="predicted"/>
<evidence type="ECO:0000313" key="1">
    <source>
        <dbReference type="EMBL" id="CDT75383.1"/>
    </source>
</evidence>
<organism evidence="1 2">
    <name type="scientific">Vibrio coralliirubri</name>
    <dbReference type="NCBI Taxonomy" id="1516159"/>
    <lineage>
        <taxon>Bacteria</taxon>
        <taxon>Pseudomonadati</taxon>
        <taxon>Pseudomonadota</taxon>
        <taxon>Gammaproteobacteria</taxon>
        <taxon>Vibrionales</taxon>
        <taxon>Vibrionaceae</taxon>
        <taxon>Vibrio</taxon>
    </lineage>
</organism>
<accession>A0AA86WQC1</accession>
<protein>
    <submittedName>
        <fullName evidence="1">Uncharacterized protein</fullName>
    </submittedName>
</protein>
<name>A0AA86WQC1_9VIBR</name>
<comment type="caution">
    <text evidence="1">The sequence shown here is derived from an EMBL/GenBank/DDBJ whole genome shotgun (WGS) entry which is preliminary data.</text>
</comment>
<reference evidence="1 2" key="1">
    <citation type="submission" date="2014-06" db="EMBL/GenBank/DDBJ databases">
        <authorList>
            <person name="Le Roux F."/>
        </authorList>
    </citation>
    <scope>NUCLEOTIDE SEQUENCE [LARGE SCALE GENOMIC DNA]</scope>
    <source>
        <strain evidence="1 2">J2-31</strain>
    </source>
</reference>
<keyword evidence="2" id="KW-1185">Reference proteome</keyword>
<sequence length="64" mass="7284">MRTCLASLKRQTKPKLKGFNSYDFQGYGFQGQSFQGQSFQGQSFQGQSFQGQKLQRFTSKGANY</sequence>
<dbReference type="Proteomes" id="UP000041625">
    <property type="component" value="Unassembled WGS sequence"/>
</dbReference>
<evidence type="ECO:0000313" key="2">
    <source>
        <dbReference type="Proteomes" id="UP000041625"/>
    </source>
</evidence>
<gene>
    <name evidence="1" type="ORF">VCR31J2_1310154</name>
</gene>
<dbReference type="AlphaFoldDB" id="A0AA86WQC1"/>
<dbReference type="EMBL" id="CCKJ01000037">
    <property type="protein sequence ID" value="CDT75383.1"/>
    <property type="molecule type" value="Genomic_DNA"/>
</dbReference>